<accession>A0A4Y4CZE9</accession>
<organism evidence="9 10">
    <name type="scientific">Zoogloea ramigera</name>
    <dbReference type="NCBI Taxonomy" id="350"/>
    <lineage>
        <taxon>Bacteria</taxon>
        <taxon>Pseudomonadati</taxon>
        <taxon>Pseudomonadota</taxon>
        <taxon>Betaproteobacteria</taxon>
        <taxon>Rhodocyclales</taxon>
        <taxon>Zoogloeaceae</taxon>
        <taxon>Zoogloea</taxon>
    </lineage>
</organism>
<evidence type="ECO:0000313" key="10">
    <source>
        <dbReference type="Proteomes" id="UP000318422"/>
    </source>
</evidence>
<dbReference type="OrthoDB" id="9121975at2"/>
<name>A0A4Y4CZE9_ZOORA</name>
<keyword evidence="6" id="KW-0472">Membrane</keyword>
<gene>
    <name evidence="9" type="ORF">ZRA01_31620</name>
</gene>
<evidence type="ECO:0000256" key="3">
    <source>
        <dbReference type="ARBA" id="ARBA00022448"/>
    </source>
</evidence>
<keyword evidence="10" id="KW-1185">Reference proteome</keyword>
<dbReference type="PANTHER" id="PTHR30026:SF22">
    <property type="entry name" value="OUTER MEMBRANE EFFLUX PROTEIN"/>
    <property type="match status" value="1"/>
</dbReference>
<dbReference type="PANTHER" id="PTHR30026">
    <property type="entry name" value="OUTER MEMBRANE PROTEIN TOLC"/>
    <property type="match status" value="1"/>
</dbReference>
<evidence type="ECO:0000256" key="7">
    <source>
        <dbReference type="ARBA" id="ARBA00023237"/>
    </source>
</evidence>
<comment type="similarity">
    <text evidence="2">Belongs to the outer membrane factor (OMF) (TC 1.B.17) family.</text>
</comment>
<evidence type="ECO:0000256" key="8">
    <source>
        <dbReference type="SAM" id="SignalP"/>
    </source>
</evidence>
<feature type="signal peptide" evidence="8">
    <location>
        <begin position="1"/>
        <end position="34"/>
    </location>
</feature>
<dbReference type="Pfam" id="PF02321">
    <property type="entry name" value="OEP"/>
    <property type="match status" value="2"/>
</dbReference>
<dbReference type="GO" id="GO:1990281">
    <property type="term" value="C:efflux pump complex"/>
    <property type="evidence" value="ECO:0007669"/>
    <property type="project" value="TreeGrafter"/>
</dbReference>
<feature type="chain" id="PRO_5021265043" evidence="8">
    <location>
        <begin position="35"/>
        <end position="466"/>
    </location>
</feature>
<keyword evidence="4" id="KW-1134">Transmembrane beta strand</keyword>
<evidence type="ECO:0000256" key="2">
    <source>
        <dbReference type="ARBA" id="ARBA00007613"/>
    </source>
</evidence>
<dbReference type="EMBL" id="BJNV01000064">
    <property type="protein sequence ID" value="GEC97089.1"/>
    <property type="molecule type" value="Genomic_DNA"/>
</dbReference>
<dbReference type="SUPFAM" id="SSF56954">
    <property type="entry name" value="Outer membrane efflux proteins (OEP)"/>
    <property type="match status" value="1"/>
</dbReference>
<dbReference type="InterPro" id="IPR003423">
    <property type="entry name" value="OMP_efflux"/>
</dbReference>
<keyword evidence="5" id="KW-0812">Transmembrane</keyword>
<dbReference type="InterPro" id="IPR051906">
    <property type="entry name" value="TolC-like"/>
</dbReference>
<protein>
    <submittedName>
        <fullName evidence="9">Agglutination protein</fullName>
    </submittedName>
</protein>
<dbReference type="GO" id="GO:0015562">
    <property type="term" value="F:efflux transmembrane transporter activity"/>
    <property type="evidence" value="ECO:0007669"/>
    <property type="project" value="InterPro"/>
</dbReference>
<proteinExistence type="inferred from homology"/>
<dbReference type="AlphaFoldDB" id="A0A4Y4CZE9"/>
<dbReference type="GO" id="GO:0009279">
    <property type="term" value="C:cell outer membrane"/>
    <property type="evidence" value="ECO:0007669"/>
    <property type="project" value="UniProtKB-SubCell"/>
</dbReference>
<comment type="caution">
    <text evidence="9">The sequence shown here is derived from an EMBL/GenBank/DDBJ whole genome shotgun (WGS) entry which is preliminary data.</text>
</comment>
<keyword evidence="8" id="KW-0732">Signal</keyword>
<evidence type="ECO:0000256" key="5">
    <source>
        <dbReference type="ARBA" id="ARBA00022692"/>
    </source>
</evidence>
<evidence type="ECO:0000313" key="9">
    <source>
        <dbReference type="EMBL" id="GEC97089.1"/>
    </source>
</evidence>
<dbReference type="Gene3D" id="1.20.1600.10">
    <property type="entry name" value="Outer membrane efflux proteins (OEP)"/>
    <property type="match status" value="1"/>
</dbReference>
<comment type="subcellular location">
    <subcellularLocation>
        <location evidence="1">Cell outer membrane</location>
    </subcellularLocation>
</comment>
<dbReference type="RefSeq" id="WP_141354065.1">
    <property type="nucleotide sequence ID" value="NZ_BJNV01000064.1"/>
</dbReference>
<dbReference type="Proteomes" id="UP000318422">
    <property type="component" value="Unassembled WGS sequence"/>
</dbReference>
<sequence>MAIGKARIILRTNRLLINIALAIGGTAVCAGAFAADNFADKLDQVLKEHRLMKMVDADVATAGAQVAVERTAYFPKLTVGAGIGKQHINRDIGTKGNFDPSDVNVGLNQLITDFGQTNRRVEAAETVLSKEGKERDLQRQNLVLAAIEAQLQVIRADRSLRYAQQSESNIKRQTSLESARMEAGRGYATDVLQAKAQLAGAEARRVIAESRMREASNRFRAVFGEAPVDISSLQAVNIPESLLPRSEAEITEIINEQNPDVVAADGRAEVTLAERDVQRARELMPRLALQLNQIHYKDYDGIKGDRDDTKAMVRFDWAFDLGMKAARVTEAADQSVISAREKAAYVRIQALEEGRNAWVGWQTARERTNYLINQAQISGNFLDLARKERELGRRSLLDLLNGEVALINAQSDAAAARVDEVIAAYRLLRAMGGLKPEVVRAPGVVIPAEKLLPFTTDGAFKMSSVN</sequence>
<dbReference type="GO" id="GO:0015288">
    <property type="term" value="F:porin activity"/>
    <property type="evidence" value="ECO:0007669"/>
    <property type="project" value="TreeGrafter"/>
</dbReference>
<evidence type="ECO:0000256" key="6">
    <source>
        <dbReference type="ARBA" id="ARBA00023136"/>
    </source>
</evidence>
<evidence type="ECO:0000256" key="4">
    <source>
        <dbReference type="ARBA" id="ARBA00022452"/>
    </source>
</evidence>
<keyword evidence="7" id="KW-0998">Cell outer membrane</keyword>
<keyword evidence="3" id="KW-0813">Transport</keyword>
<reference evidence="9 10" key="1">
    <citation type="submission" date="2019-06" db="EMBL/GenBank/DDBJ databases">
        <title>Whole genome shotgun sequence of Zoogloea ramigera NBRC 15342.</title>
        <authorList>
            <person name="Hosoyama A."/>
            <person name="Uohara A."/>
            <person name="Ohji S."/>
            <person name="Ichikawa N."/>
        </authorList>
    </citation>
    <scope>NUCLEOTIDE SEQUENCE [LARGE SCALE GENOMIC DNA]</scope>
    <source>
        <strain evidence="9 10">NBRC 15342</strain>
    </source>
</reference>
<evidence type="ECO:0000256" key="1">
    <source>
        <dbReference type="ARBA" id="ARBA00004442"/>
    </source>
</evidence>